<keyword evidence="2" id="KW-1003">Cell membrane</keyword>
<keyword evidence="7" id="KW-0449">Lipoprotein</keyword>
<proteinExistence type="inferred from homology"/>
<evidence type="ECO:0000256" key="7">
    <source>
        <dbReference type="ARBA" id="ARBA00023288"/>
    </source>
</evidence>
<evidence type="ECO:0000256" key="4">
    <source>
        <dbReference type="ARBA" id="ARBA00022741"/>
    </source>
</evidence>
<dbReference type="PROSITE" id="PS51420">
    <property type="entry name" value="RHO"/>
    <property type="match status" value="1"/>
</dbReference>
<dbReference type="InterPro" id="IPR001806">
    <property type="entry name" value="Small_GTPase"/>
</dbReference>
<dbReference type="GO" id="GO:0005525">
    <property type="term" value="F:GTP binding"/>
    <property type="evidence" value="ECO:0007669"/>
    <property type="project" value="UniProtKB-KW"/>
</dbReference>
<evidence type="ECO:0000313" key="11">
    <source>
        <dbReference type="EMBL" id="KAF6206566.1"/>
    </source>
</evidence>
<evidence type="ECO:0008006" key="13">
    <source>
        <dbReference type="Google" id="ProtNLM"/>
    </source>
</evidence>
<name>A0A8S9XEQ3_APOLU</name>
<sequence>MGQGSSRLPFKMEAEGKEGESEEFKNETHGEEAEEATPAATPGGSKHKIVVLGGAKVGKSSIISQFLYNTFTAKYKRTIEEMHHEEFNVNGVRLTLEILDTAGALEFPAMRALSISSGDAFILVYSAVDPPSFEEAKVIRDQILEIKGSAAVPIVVVGNKIDLVDDCEETVSTQTTESIVTVDWENGFVETSAKDNINVSQVFKELLVQAKVKYNLSPALRRRRRQSLPHTAGAGAQTPSHPAIPTPDQLAHLSSIREKHAGGKRNSCVISKRLKHDRASLFVLCERSRRFIRNWFAREYAPVRGEKKNARLLKHLTGNGMMLGSINENTMLKNDFFLIRTK</sequence>
<dbReference type="PROSITE" id="PS51421">
    <property type="entry name" value="RAS"/>
    <property type="match status" value="1"/>
</dbReference>
<organism evidence="11 12">
    <name type="scientific">Apolygus lucorum</name>
    <name type="common">Small green plant bug</name>
    <name type="synonym">Lygocoris lucorum</name>
    <dbReference type="NCBI Taxonomy" id="248454"/>
    <lineage>
        <taxon>Eukaryota</taxon>
        <taxon>Metazoa</taxon>
        <taxon>Ecdysozoa</taxon>
        <taxon>Arthropoda</taxon>
        <taxon>Hexapoda</taxon>
        <taxon>Insecta</taxon>
        <taxon>Pterygota</taxon>
        <taxon>Neoptera</taxon>
        <taxon>Paraneoptera</taxon>
        <taxon>Hemiptera</taxon>
        <taxon>Heteroptera</taxon>
        <taxon>Panheteroptera</taxon>
        <taxon>Cimicomorpha</taxon>
        <taxon>Miridae</taxon>
        <taxon>Mirini</taxon>
        <taxon>Apolygus</taxon>
    </lineage>
</organism>
<keyword evidence="3" id="KW-0488">Methylation</keyword>
<dbReference type="PANTHER" id="PTHR46149">
    <property type="entry name" value="MIP08469P"/>
    <property type="match status" value="1"/>
</dbReference>
<comment type="caution">
    <text evidence="11">The sequence shown here is derived from an EMBL/GenBank/DDBJ whole genome shotgun (WGS) entry which is preliminary data.</text>
</comment>
<evidence type="ECO:0000256" key="10">
    <source>
        <dbReference type="SAM" id="MobiDB-lite"/>
    </source>
</evidence>
<evidence type="ECO:0000313" key="12">
    <source>
        <dbReference type="Proteomes" id="UP000466442"/>
    </source>
</evidence>
<evidence type="ECO:0000256" key="6">
    <source>
        <dbReference type="ARBA" id="ARBA00023136"/>
    </source>
</evidence>
<dbReference type="InterPro" id="IPR005225">
    <property type="entry name" value="Small_GTP-bd"/>
</dbReference>
<dbReference type="Gene3D" id="3.40.50.300">
    <property type="entry name" value="P-loop containing nucleotide triphosphate hydrolases"/>
    <property type="match status" value="1"/>
</dbReference>
<dbReference type="InterPro" id="IPR027417">
    <property type="entry name" value="P-loop_NTPase"/>
</dbReference>
<evidence type="ECO:0000256" key="1">
    <source>
        <dbReference type="ARBA" id="ARBA00004193"/>
    </source>
</evidence>
<dbReference type="Proteomes" id="UP000466442">
    <property type="component" value="Unassembled WGS sequence"/>
</dbReference>
<protein>
    <recommendedName>
        <fullName evidence="13">Small monomeric GTPase</fullName>
    </recommendedName>
</protein>
<dbReference type="GO" id="GO:0003924">
    <property type="term" value="F:GTPase activity"/>
    <property type="evidence" value="ECO:0007669"/>
    <property type="project" value="InterPro"/>
</dbReference>
<dbReference type="OrthoDB" id="265044at2759"/>
<feature type="compositionally biased region" description="Basic and acidic residues" evidence="10">
    <location>
        <begin position="10"/>
        <end position="31"/>
    </location>
</feature>
<dbReference type="SMART" id="SM00173">
    <property type="entry name" value="RAS"/>
    <property type="match status" value="1"/>
</dbReference>
<comment type="similarity">
    <text evidence="9">Belongs to the small GTPase superfamily. RasD family.</text>
</comment>
<dbReference type="NCBIfam" id="TIGR00231">
    <property type="entry name" value="small_GTP"/>
    <property type="match status" value="1"/>
</dbReference>
<dbReference type="AlphaFoldDB" id="A0A8S9XEQ3"/>
<comment type="subcellular location">
    <subcellularLocation>
        <location evidence="1">Cell membrane</location>
        <topology evidence="1">Lipid-anchor</topology>
    </subcellularLocation>
</comment>
<evidence type="ECO:0000256" key="2">
    <source>
        <dbReference type="ARBA" id="ARBA00022475"/>
    </source>
</evidence>
<dbReference type="EMBL" id="WIXP02000008">
    <property type="protein sequence ID" value="KAF6206566.1"/>
    <property type="molecule type" value="Genomic_DNA"/>
</dbReference>
<accession>A0A8S9XEQ3</accession>
<evidence type="ECO:0000256" key="5">
    <source>
        <dbReference type="ARBA" id="ARBA00023134"/>
    </source>
</evidence>
<feature type="region of interest" description="Disordered" evidence="10">
    <location>
        <begin position="1"/>
        <end position="44"/>
    </location>
</feature>
<gene>
    <name evidence="11" type="ORF">GE061_017800</name>
</gene>
<keyword evidence="6" id="KW-0472">Membrane</keyword>
<keyword evidence="12" id="KW-1185">Reference proteome</keyword>
<dbReference type="PRINTS" id="PR00449">
    <property type="entry name" value="RASTRNSFRMNG"/>
</dbReference>
<reference evidence="11" key="1">
    <citation type="journal article" date="2021" name="Mol. Ecol. Resour.">
        <title>Apolygus lucorum genome provides insights into omnivorousness and mesophyll feeding.</title>
        <authorList>
            <person name="Liu Y."/>
            <person name="Liu H."/>
            <person name="Wang H."/>
            <person name="Huang T."/>
            <person name="Liu B."/>
            <person name="Yang B."/>
            <person name="Yin L."/>
            <person name="Li B."/>
            <person name="Zhang Y."/>
            <person name="Zhang S."/>
            <person name="Jiang F."/>
            <person name="Zhang X."/>
            <person name="Ren Y."/>
            <person name="Wang B."/>
            <person name="Wang S."/>
            <person name="Lu Y."/>
            <person name="Wu K."/>
            <person name="Fan W."/>
            <person name="Wang G."/>
        </authorList>
    </citation>
    <scope>NUCLEOTIDE SEQUENCE</scope>
    <source>
        <strain evidence="11">12Hb</strain>
    </source>
</reference>
<dbReference type="Pfam" id="PF00071">
    <property type="entry name" value="Ras"/>
    <property type="match status" value="1"/>
</dbReference>
<dbReference type="PANTHER" id="PTHR46149:SF7">
    <property type="entry name" value="GTP-BINDING PROTEIN DI-RAS2"/>
    <property type="match status" value="1"/>
</dbReference>
<dbReference type="InterPro" id="IPR052236">
    <property type="entry name" value="Small_GTPase_RasD"/>
</dbReference>
<dbReference type="SUPFAM" id="SSF52540">
    <property type="entry name" value="P-loop containing nucleoside triphosphate hydrolases"/>
    <property type="match status" value="1"/>
</dbReference>
<keyword evidence="5" id="KW-0342">GTP-binding</keyword>
<feature type="region of interest" description="Disordered" evidence="10">
    <location>
        <begin position="223"/>
        <end position="248"/>
    </location>
</feature>
<dbReference type="PROSITE" id="PS51419">
    <property type="entry name" value="RAB"/>
    <property type="match status" value="1"/>
</dbReference>
<dbReference type="SMART" id="SM00175">
    <property type="entry name" value="RAB"/>
    <property type="match status" value="1"/>
</dbReference>
<keyword evidence="4" id="KW-0547">Nucleotide-binding</keyword>
<dbReference type="GO" id="GO:0005886">
    <property type="term" value="C:plasma membrane"/>
    <property type="evidence" value="ECO:0007669"/>
    <property type="project" value="UniProtKB-SubCell"/>
</dbReference>
<dbReference type="FunFam" id="3.40.50.300:FF:000475">
    <property type="entry name" value="GTP-binding protein Rhes"/>
    <property type="match status" value="1"/>
</dbReference>
<evidence type="ECO:0000256" key="9">
    <source>
        <dbReference type="ARBA" id="ARBA00038061"/>
    </source>
</evidence>
<evidence type="ECO:0000256" key="3">
    <source>
        <dbReference type="ARBA" id="ARBA00022481"/>
    </source>
</evidence>
<keyword evidence="8" id="KW-0636">Prenylation</keyword>
<dbReference type="SMART" id="SM00174">
    <property type="entry name" value="RHO"/>
    <property type="match status" value="1"/>
</dbReference>
<evidence type="ECO:0000256" key="8">
    <source>
        <dbReference type="ARBA" id="ARBA00023289"/>
    </source>
</evidence>